<dbReference type="SUPFAM" id="SSF48371">
    <property type="entry name" value="ARM repeat"/>
    <property type="match status" value="1"/>
</dbReference>
<dbReference type="Pfam" id="PF08713">
    <property type="entry name" value="DNA_alkylation"/>
    <property type="match status" value="1"/>
</dbReference>
<gene>
    <name evidence="1" type="ORF">FRD01_05480</name>
</gene>
<dbReference type="Gene3D" id="1.25.40.290">
    <property type="entry name" value="ARM repeat domains"/>
    <property type="match status" value="1"/>
</dbReference>
<accession>A0A5B8XSU1</accession>
<dbReference type="Gene3D" id="1.20.1660.10">
    <property type="entry name" value="Hypothetical protein (EF3068)"/>
    <property type="match status" value="1"/>
</dbReference>
<dbReference type="CDD" id="cd07064">
    <property type="entry name" value="AlkD_like_1"/>
    <property type="match status" value="1"/>
</dbReference>
<dbReference type="PANTHER" id="PTHR34070">
    <property type="entry name" value="ARMADILLO-TYPE FOLD"/>
    <property type="match status" value="1"/>
</dbReference>
<evidence type="ECO:0000313" key="1">
    <source>
        <dbReference type="EMBL" id="QED26706.1"/>
    </source>
</evidence>
<dbReference type="KEGG" id="bbae:FRD01_05480"/>
<dbReference type="Proteomes" id="UP000321595">
    <property type="component" value="Chromosome"/>
</dbReference>
<evidence type="ECO:0000313" key="2">
    <source>
        <dbReference type="Proteomes" id="UP000321595"/>
    </source>
</evidence>
<dbReference type="RefSeq" id="WP_146958373.1">
    <property type="nucleotide sequence ID" value="NZ_CP042467.1"/>
</dbReference>
<protein>
    <submittedName>
        <fullName evidence="1">DNA alkylation repair protein</fullName>
    </submittedName>
</protein>
<reference evidence="1 2" key="1">
    <citation type="submission" date="2019-08" db="EMBL/GenBank/DDBJ databases">
        <authorList>
            <person name="Liang Q."/>
        </authorList>
    </citation>
    <scope>NUCLEOTIDE SEQUENCE [LARGE SCALE GENOMIC DNA]</scope>
    <source>
        <strain evidence="1 2">V1718</strain>
    </source>
</reference>
<sequence>MDTENLVEFARSKLRVHADSQKAAEMAAYMKTDQPFYGVSSPLRAAIGKELFAAFIPKTREDYEAGVRALWSGEHREEQYLALGFARKWKRFISSDSLELYEELIREGAWWDLVDETTSHLVSPVLLKERVSVRPLLACWIDDECMWIRRAAILSQLKHRSETDEEMLFDFCLKRSHEKEFFIRKAIGWALREYSYYEPERVEAFVTRNRELLSGLSYREATRVIEKVKKEKRE</sequence>
<dbReference type="OrthoDB" id="9775346at2"/>
<keyword evidence="2" id="KW-1185">Reference proteome</keyword>
<dbReference type="EMBL" id="CP042467">
    <property type="protein sequence ID" value="QED26706.1"/>
    <property type="molecule type" value="Genomic_DNA"/>
</dbReference>
<dbReference type="InterPro" id="IPR016024">
    <property type="entry name" value="ARM-type_fold"/>
</dbReference>
<proteinExistence type="predicted"/>
<name>A0A5B8XSU1_9DELT</name>
<dbReference type="InterPro" id="IPR014825">
    <property type="entry name" value="DNA_alkylation"/>
</dbReference>
<organism evidence="1 2">
    <name type="scientific">Microvenator marinus</name>
    <dbReference type="NCBI Taxonomy" id="2600177"/>
    <lineage>
        <taxon>Bacteria</taxon>
        <taxon>Deltaproteobacteria</taxon>
        <taxon>Bradymonadales</taxon>
        <taxon>Microvenatoraceae</taxon>
        <taxon>Microvenator</taxon>
    </lineage>
</organism>
<dbReference type="PANTHER" id="PTHR34070:SF1">
    <property type="entry name" value="DNA ALKYLATION REPAIR PROTEIN"/>
    <property type="match status" value="1"/>
</dbReference>
<dbReference type="AlphaFoldDB" id="A0A5B8XSU1"/>